<comment type="caution">
    <text evidence="4">The sequence shown here is derived from an EMBL/GenBank/DDBJ whole genome shotgun (WGS) entry which is preliminary data.</text>
</comment>
<dbReference type="InterPro" id="IPR002933">
    <property type="entry name" value="Peptidase_M20"/>
</dbReference>
<sequence>MRTAIHMRDADTFREQLELVAIPAPPFGEAERGASVAERFRVMGLANVRVDEEGNVLGTWSPPGASGPPVVVAAHLDTVFPAGTDVEPRRAGPRVHAPGITDNSRGLAGMLAIARVLAAEPVRARRPVLFAATVGEEGIGDLRGVKHLFRKDGGLRDAAAFIALDGSGMRRIVHRAIGSRRLRVEVDGPGGHSWSDRGAANPIVAVGAAAAEIRTLALPNPARSALTVARMAGGSSVNSIPESAWMEIDMRSEESAGLQHMEQGVRDILARAVHEENGARRAGTGPLRLRVQVIGDRPSGETSGRDPLVRAAAAVTASLGATAELVGSSTDANVPMALGIPSIAMGVGGDSGGIHTLDEWYSNEGGALGVERGLLVVLAAAGV</sequence>
<dbReference type="RefSeq" id="WP_170036679.1">
    <property type="nucleotide sequence ID" value="NZ_JABDTL010000002.1"/>
</dbReference>
<dbReference type="GO" id="GO:0046872">
    <property type="term" value="F:metal ion binding"/>
    <property type="evidence" value="ECO:0007669"/>
    <property type="project" value="UniProtKB-KW"/>
</dbReference>
<evidence type="ECO:0000256" key="2">
    <source>
        <dbReference type="ARBA" id="ARBA00022801"/>
    </source>
</evidence>
<dbReference type="Proteomes" id="UP000582837">
    <property type="component" value="Unassembled WGS sequence"/>
</dbReference>
<dbReference type="PANTHER" id="PTHR43808:SF17">
    <property type="entry name" value="PEPTIDASE M20"/>
    <property type="match status" value="1"/>
</dbReference>
<dbReference type="SUPFAM" id="SSF55031">
    <property type="entry name" value="Bacterial exopeptidase dimerisation domain"/>
    <property type="match status" value="1"/>
</dbReference>
<dbReference type="GO" id="GO:0016787">
    <property type="term" value="F:hydrolase activity"/>
    <property type="evidence" value="ECO:0007669"/>
    <property type="project" value="UniProtKB-KW"/>
</dbReference>
<dbReference type="InterPro" id="IPR036264">
    <property type="entry name" value="Bact_exopeptidase_dim_dom"/>
</dbReference>
<protein>
    <submittedName>
        <fullName evidence="4">Acetylornithine deacetylase/succinyl-diaminopimelate desuccinylase-like protein</fullName>
    </submittedName>
</protein>
<dbReference type="Pfam" id="PF07687">
    <property type="entry name" value="M20_dimer"/>
    <property type="match status" value="1"/>
</dbReference>
<dbReference type="AlphaFoldDB" id="A0A841H0D8"/>
<keyword evidence="5" id="KW-1185">Reference proteome</keyword>
<evidence type="ECO:0000259" key="3">
    <source>
        <dbReference type="Pfam" id="PF07687"/>
    </source>
</evidence>
<gene>
    <name evidence="4" type="ORF">HNQ61_003062</name>
</gene>
<keyword evidence="2" id="KW-0378">Hydrolase</keyword>
<accession>A0A841H0D8</accession>
<dbReference type="InterPro" id="IPR011650">
    <property type="entry name" value="Peptidase_M20_dimer"/>
</dbReference>
<dbReference type="InterPro" id="IPR050072">
    <property type="entry name" value="Peptidase_M20A"/>
</dbReference>
<dbReference type="PANTHER" id="PTHR43808">
    <property type="entry name" value="ACETYLORNITHINE DEACETYLASE"/>
    <property type="match status" value="1"/>
</dbReference>
<proteinExistence type="predicted"/>
<dbReference type="Gene3D" id="3.40.630.10">
    <property type="entry name" value="Zn peptidases"/>
    <property type="match status" value="1"/>
</dbReference>
<evidence type="ECO:0000313" key="4">
    <source>
        <dbReference type="EMBL" id="MBB6071438.1"/>
    </source>
</evidence>
<feature type="domain" description="Peptidase M20 dimerisation" evidence="3">
    <location>
        <begin position="178"/>
        <end position="272"/>
    </location>
</feature>
<dbReference type="Pfam" id="PF01546">
    <property type="entry name" value="Peptidase_M20"/>
    <property type="match status" value="1"/>
</dbReference>
<evidence type="ECO:0000313" key="5">
    <source>
        <dbReference type="Proteomes" id="UP000582837"/>
    </source>
</evidence>
<reference evidence="4 5" key="1">
    <citation type="submission" date="2020-08" db="EMBL/GenBank/DDBJ databases">
        <title>Genomic Encyclopedia of Type Strains, Phase IV (KMG-IV): sequencing the most valuable type-strain genomes for metagenomic binning, comparative biology and taxonomic classification.</title>
        <authorList>
            <person name="Goeker M."/>
        </authorList>
    </citation>
    <scope>NUCLEOTIDE SEQUENCE [LARGE SCALE GENOMIC DNA]</scope>
    <source>
        <strain evidence="4 5">DSM 29007</strain>
    </source>
</reference>
<name>A0A841H0D8_9BACT</name>
<dbReference type="Gene3D" id="3.30.70.360">
    <property type="match status" value="1"/>
</dbReference>
<organism evidence="4 5">
    <name type="scientific">Longimicrobium terrae</name>
    <dbReference type="NCBI Taxonomy" id="1639882"/>
    <lineage>
        <taxon>Bacteria</taxon>
        <taxon>Pseudomonadati</taxon>
        <taxon>Gemmatimonadota</taxon>
        <taxon>Longimicrobiia</taxon>
        <taxon>Longimicrobiales</taxon>
        <taxon>Longimicrobiaceae</taxon>
        <taxon>Longimicrobium</taxon>
    </lineage>
</organism>
<dbReference type="EMBL" id="JACHIA010000008">
    <property type="protein sequence ID" value="MBB6071438.1"/>
    <property type="molecule type" value="Genomic_DNA"/>
</dbReference>
<evidence type="ECO:0000256" key="1">
    <source>
        <dbReference type="ARBA" id="ARBA00022723"/>
    </source>
</evidence>
<keyword evidence="1" id="KW-0479">Metal-binding</keyword>
<dbReference type="SUPFAM" id="SSF53187">
    <property type="entry name" value="Zn-dependent exopeptidases"/>
    <property type="match status" value="1"/>
</dbReference>